<proteinExistence type="predicted"/>
<feature type="domain" description="Helicase ATP-binding" evidence="1">
    <location>
        <begin position="224"/>
        <end position="431"/>
    </location>
</feature>
<dbReference type="InterPro" id="IPR014001">
    <property type="entry name" value="Helicase_ATP-bd"/>
</dbReference>
<dbReference type="GO" id="GO:0003676">
    <property type="term" value="F:nucleic acid binding"/>
    <property type="evidence" value="ECO:0007669"/>
    <property type="project" value="InterPro"/>
</dbReference>
<dbReference type="GO" id="GO:0005524">
    <property type="term" value="F:ATP binding"/>
    <property type="evidence" value="ECO:0007669"/>
    <property type="project" value="InterPro"/>
</dbReference>
<dbReference type="AlphaFoldDB" id="A0A0C1QS52"/>
<dbReference type="SMART" id="SM00487">
    <property type="entry name" value="DEXDc"/>
    <property type="match status" value="1"/>
</dbReference>
<comment type="caution">
    <text evidence="2">The sequence shown here is derived from an EMBL/GenBank/DDBJ whole genome shotgun (WGS) entry which is preliminary data.</text>
</comment>
<dbReference type="STRING" id="1479485.DA73_0235840"/>
<dbReference type="Pfam" id="PF00270">
    <property type="entry name" value="DEAD"/>
    <property type="match status" value="1"/>
</dbReference>
<accession>A0A0C1QS52</accession>
<protein>
    <recommendedName>
        <fullName evidence="1">Helicase ATP-binding domain-containing protein</fullName>
    </recommendedName>
</protein>
<reference evidence="2" key="1">
    <citation type="journal article" date="2015" name="Genome Announc.">
        <title>Draft Genome Sequence of Tolypothrix boutellei Strain VB521301.</title>
        <authorList>
            <person name="Chandrababunaidu M.M."/>
            <person name="Singh D."/>
            <person name="Sen D."/>
            <person name="Bhan S."/>
            <person name="Das S."/>
            <person name="Gupta A."/>
            <person name="Adhikary S.P."/>
            <person name="Tripathy S."/>
        </authorList>
    </citation>
    <scope>NUCLEOTIDE SEQUENCE</scope>
    <source>
        <strain evidence="2">VB521301</strain>
    </source>
</reference>
<organism evidence="2">
    <name type="scientific">Tolypothrix bouteillei VB521301</name>
    <dbReference type="NCBI Taxonomy" id="1479485"/>
    <lineage>
        <taxon>Bacteria</taxon>
        <taxon>Bacillati</taxon>
        <taxon>Cyanobacteriota</taxon>
        <taxon>Cyanophyceae</taxon>
        <taxon>Nostocales</taxon>
        <taxon>Tolypothrichaceae</taxon>
        <taxon>Tolypothrix</taxon>
    </lineage>
</organism>
<gene>
    <name evidence="2" type="ORF">DA73_0235840</name>
</gene>
<dbReference type="PROSITE" id="PS51192">
    <property type="entry name" value="HELICASE_ATP_BIND_1"/>
    <property type="match status" value="1"/>
</dbReference>
<evidence type="ECO:0000259" key="1">
    <source>
        <dbReference type="PROSITE" id="PS51192"/>
    </source>
</evidence>
<dbReference type="PANTHER" id="PTHR47957:SF3">
    <property type="entry name" value="ATP-DEPENDENT HELICASE HRQ1"/>
    <property type="match status" value="1"/>
</dbReference>
<dbReference type="SUPFAM" id="SSF52540">
    <property type="entry name" value="P-loop containing nucleoside triphosphate hydrolases"/>
    <property type="match status" value="1"/>
</dbReference>
<dbReference type="Gene3D" id="3.40.50.300">
    <property type="entry name" value="P-loop containing nucleotide triphosphate hydrolases"/>
    <property type="match status" value="1"/>
</dbReference>
<evidence type="ECO:0000313" key="2">
    <source>
        <dbReference type="EMBL" id="KIE06688.1"/>
    </source>
</evidence>
<dbReference type="PANTHER" id="PTHR47957">
    <property type="entry name" value="ATP-DEPENDENT HELICASE HRQ1"/>
    <property type="match status" value="1"/>
</dbReference>
<name>A0A0C1QS52_9CYAN</name>
<sequence length="504" mass="56732">MNTIYLKDILQQGDDAIAAASTFLGLKMAQLDCSDVETISGEQLSLLFSKIPPSWEFEELGKVLIAESMSETLGIAFFEFVNNRGSSQPLVAQTNKISYGTQTPKKAVQDVTPISIYFTSPSIPLSTAPSPLNPIKVLDKVIAEYRDYLLTEFRAKDPQLKAALEKAIDQPLFLAQEPFYQAHRPFKSGEKWQNLSIDAKLARVMQQRSGSEFAYLHQSQAIDHLLGQNASPLVVTTGTGSGKTETFLLPVIQNAIADAAQFRRQSGLTAILVYPMNALANDQFLRIQNYLKESGWEGAISVAKYDRGTKLKERQALRQNPPHILLTNYMMLEYLLVRPADREDIFANHRCRFLVLDEVHTYRGTLGSNIALLVRRLQTHLKDAKQDWCSQVPPELQRKRYPEFLPVATSATIKSVAEGEHSPQERIRLRDEAVQEFFSKISGVNKSSIRVIGEELAELQTPPQAVSPSIPYILWDLNRWLIRSPLSISQIVKKVKQEIPERSH</sequence>
<dbReference type="GO" id="GO:0006289">
    <property type="term" value="P:nucleotide-excision repair"/>
    <property type="evidence" value="ECO:0007669"/>
    <property type="project" value="TreeGrafter"/>
</dbReference>
<dbReference type="GO" id="GO:0043138">
    <property type="term" value="F:3'-5' DNA helicase activity"/>
    <property type="evidence" value="ECO:0007669"/>
    <property type="project" value="TreeGrafter"/>
</dbReference>
<dbReference type="GO" id="GO:0036297">
    <property type="term" value="P:interstrand cross-link repair"/>
    <property type="evidence" value="ECO:0007669"/>
    <property type="project" value="TreeGrafter"/>
</dbReference>
<dbReference type="InterPro" id="IPR011545">
    <property type="entry name" value="DEAD/DEAH_box_helicase_dom"/>
</dbReference>
<dbReference type="InterPro" id="IPR027417">
    <property type="entry name" value="P-loop_NTPase"/>
</dbReference>
<dbReference type="EMBL" id="JHEG02000059">
    <property type="protein sequence ID" value="KIE06688.1"/>
    <property type="molecule type" value="Genomic_DNA"/>
</dbReference>
<dbReference type="RefSeq" id="WP_038086832.1">
    <property type="nucleotide sequence ID" value="NZ_JHEG04000001.1"/>
</dbReference>